<dbReference type="GO" id="GO:0003677">
    <property type="term" value="F:DNA binding"/>
    <property type="evidence" value="ECO:0007669"/>
    <property type="project" value="UniProtKB-KW"/>
</dbReference>
<organism evidence="5 6">
    <name type="scientific">Anaerotignum lactatifermentans DSM 14214</name>
    <dbReference type="NCBI Taxonomy" id="1121323"/>
    <lineage>
        <taxon>Bacteria</taxon>
        <taxon>Bacillati</taxon>
        <taxon>Bacillota</taxon>
        <taxon>Clostridia</taxon>
        <taxon>Lachnospirales</taxon>
        <taxon>Anaerotignaceae</taxon>
        <taxon>Anaerotignum</taxon>
    </lineage>
</organism>
<dbReference type="GeneID" id="78175811"/>
<evidence type="ECO:0000256" key="4">
    <source>
        <dbReference type="ARBA" id="ARBA00023163"/>
    </source>
</evidence>
<dbReference type="OrthoDB" id="9795583at2"/>
<dbReference type="InterPro" id="IPR036388">
    <property type="entry name" value="WH-like_DNA-bd_sf"/>
</dbReference>
<dbReference type="AlphaFoldDB" id="A0A1M6VTE4"/>
<dbReference type="GO" id="GO:0045892">
    <property type="term" value="P:negative regulation of DNA-templated transcription"/>
    <property type="evidence" value="ECO:0007669"/>
    <property type="project" value="InterPro"/>
</dbReference>
<sequence length="121" mass="14327">MEEKMKISEAELEVLQVLWDAEEPLKIQDVCDRLENKKWKYNTVGTLLLRMAEKGAVVSEKKNRIIYYRPVWEREAYQKEQTETLIDRLYHGSAKELAVSLFQGGNMTKEDLEDIRKMFDL</sequence>
<keyword evidence="6" id="KW-1185">Reference proteome</keyword>
<dbReference type="PIRSF" id="PIRSF019455">
    <property type="entry name" value="CopR_AtkY"/>
    <property type="match status" value="1"/>
</dbReference>
<accession>A0A1M6VTE4</accession>
<evidence type="ECO:0000256" key="3">
    <source>
        <dbReference type="ARBA" id="ARBA00023125"/>
    </source>
</evidence>
<dbReference type="Gene3D" id="1.10.4040.10">
    <property type="entry name" value="Penicillinase repressor domain"/>
    <property type="match status" value="1"/>
</dbReference>
<dbReference type="RefSeq" id="WP_072852205.1">
    <property type="nucleotide sequence ID" value="NZ_FRAH01000049.1"/>
</dbReference>
<protein>
    <submittedName>
        <fullName evidence="5">Predicted transcriptional regulator</fullName>
    </submittedName>
</protein>
<evidence type="ECO:0000313" key="5">
    <source>
        <dbReference type="EMBL" id="SHK84757.1"/>
    </source>
</evidence>
<keyword evidence="3" id="KW-0238">DNA-binding</keyword>
<evidence type="ECO:0000256" key="1">
    <source>
        <dbReference type="ARBA" id="ARBA00011046"/>
    </source>
</evidence>
<dbReference type="InterPro" id="IPR005650">
    <property type="entry name" value="BlaI_family"/>
</dbReference>
<dbReference type="InterPro" id="IPR036390">
    <property type="entry name" value="WH_DNA-bd_sf"/>
</dbReference>
<dbReference type="Pfam" id="PF03965">
    <property type="entry name" value="Penicillinase_R"/>
    <property type="match status" value="1"/>
</dbReference>
<dbReference type="SUPFAM" id="SSF46785">
    <property type="entry name" value="Winged helix' DNA-binding domain"/>
    <property type="match status" value="1"/>
</dbReference>
<keyword evidence="4" id="KW-0804">Transcription</keyword>
<gene>
    <name evidence="5" type="ORF">SAMN02745138_02449</name>
</gene>
<dbReference type="Gene3D" id="1.10.10.10">
    <property type="entry name" value="Winged helix-like DNA-binding domain superfamily/Winged helix DNA-binding domain"/>
    <property type="match status" value="1"/>
</dbReference>
<evidence type="ECO:0000313" key="6">
    <source>
        <dbReference type="Proteomes" id="UP000183975"/>
    </source>
</evidence>
<dbReference type="Proteomes" id="UP000183975">
    <property type="component" value="Unassembled WGS sequence"/>
</dbReference>
<evidence type="ECO:0000256" key="2">
    <source>
        <dbReference type="ARBA" id="ARBA00023015"/>
    </source>
</evidence>
<dbReference type="EMBL" id="FRAH01000049">
    <property type="protein sequence ID" value="SHK84757.1"/>
    <property type="molecule type" value="Genomic_DNA"/>
</dbReference>
<proteinExistence type="inferred from homology"/>
<keyword evidence="2" id="KW-0805">Transcription regulation</keyword>
<name>A0A1M6VTE4_9FIRM</name>
<comment type="similarity">
    <text evidence="1">Belongs to the BlaI transcriptional regulatory family.</text>
</comment>
<reference evidence="5 6" key="1">
    <citation type="submission" date="2016-11" db="EMBL/GenBank/DDBJ databases">
        <authorList>
            <person name="Jaros S."/>
            <person name="Januszkiewicz K."/>
            <person name="Wedrychowicz H."/>
        </authorList>
    </citation>
    <scope>NUCLEOTIDE SEQUENCE [LARGE SCALE GENOMIC DNA]</scope>
    <source>
        <strain evidence="5 6">DSM 14214</strain>
    </source>
</reference>